<proteinExistence type="predicted"/>
<evidence type="ECO:0000313" key="4">
    <source>
        <dbReference type="Proteomes" id="UP000030653"/>
    </source>
</evidence>
<evidence type="ECO:0000256" key="1">
    <source>
        <dbReference type="SAM" id="MobiDB-lite"/>
    </source>
</evidence>
<keyword evidence="2" id="KW-0732">Signal</keyword>
<sequence>MNQKLAHSAILLLVHRVSQLAQRLGQSCLRGSKKYTGRLLVPSVQSMKFSNIPGMPAYGANTRPTLLGYNSNHGMYPQQHQLVKMAVSAPWAEVMRVDTSMQHLVEGKNRAKQLGNTSKWLTNVPATLVPTELKQYIFTQLHCKIQQDMYHFLFQLDYFELCGLGLADLEKDPTCSALYQQCVKTHVKNSISMQVFMPNHLVEAFLVIEKEVWPAVSLWIEGSTEGLSHSNVIILGFPSVSGPDVSTKVAGHTGVMGAVTAGLGGGSSAIKQPLISQMPPCPTKHMVWELGRSPDNAAVDHALRASDYSKVTKANGASTYVIHYSTFTNGDSVKSIMAHGLFLPMPMISWNELISGSVKLVINYKGDRCHSVLQVNKDLKKMLGPPRMFKMAHSALLTLNEFSVKWEEKQPFALGHPTKVAAKHYYVCSKPRGSCHQVKMSVELMFLQDKVNLLYWVTALHGLVKYFVEDYITLNPNSRACTLELPDTCMVLGGLFQYGQDSPQECAGLVTLIEEKYQKMFKKAFVLDYQGEHRQLHKCNEYCVAFKLEPLHDPNVCPEPGGVPAKSLNLPDVEDIIKDTLAPSPVEGGGVAGKDGEHTGDEPGMQSLGGPHATGTRGLG</sequence>
<protein>
    <recommendedName>
        <fullName evidence="5">Alpha-type protein kinase domain-containing protein</fullName>
    </recommendedName>
</protein>
<evidence type="ECO:0000256" key="2">
    <source>
        <dbReference type="SAM" id="SignalP"/>
    </source>
</evidence>
<dbReference type="GeneID" id="63686431"/>
<dbReference type="HOGENOM" id="CLU_440768_0_0_1"/>
<dbReference type="EMBL" id="JH795876">
    <property type="protein sequence ID" value="EJT97635.1"/>
    <property type="molecule type" value="Genomic_DNA"/>
</dbReference>
<feature type="signal peptide" evidence="2">
    <location>
        <begin position="1"/>
        <end position="21"/>
    </location>
</feature>
<dbReference type="Proteomes" id="UP000030653">
    <property type="component" value="Unassembled WGS sequence"/>
</dbReference>
<evidence type="ECO:0008006" key="5">
    <source>
        <dbReference type="Google" id="ProtNLM"/>
    </source>
</evidence>
<dbReference type="OrthoDB" id="301415at2759"/>
<feature type="chain" id="PRO_5004067123" description="Alpha-type protein kinase domain-containing protein" evidence="2">
    <location>
        <begin position="22"/>
        <end position="620"/>
    </location>
</feature>
<name>M5FNL1_DACPD</name>
<accession>M5FNL1</accession>
<dbReference type="AlphaFoldDB" id="M5FNL1"/>
<reference evidence="3 4" key="1">
    <citation type="journal article" date="2012" name="Science">
        <title>The Paleozoic origin of enzymatic lignin decomposition reconstructed from 31 fungal genomes.</title>
        <authorList>
            <person name="Floudas D."/>
            <person name="Binder M."/>
            <person name="Riley R."/>
            <person name="Barry K."/>
            <person name="Blanchette R.A."/>
            <person name="Henrissat B."/>
            <person name="Martinez A.T."/>
            <person name="Otillar R."/>
            <person name="Spatafora J.W."/>
            <person name="Yadav J.S."/>
            <person name="Aerts A."/>
            <person name="Benoit I."/>
            <person name="Boyd A."/>
            <person name="Carlson A."/>
            <person name="Copeland A."/>
            <person name="Coutinho P.M."/>
            <person name="de Vries R.P."/>
            <person name="Ferreira P."/>
            <person name="Findley K."/>
            <person name="Foster B."/>
            <person name="Gaskell J."/>
            <person name="Glotzer D."/>
            <person name="Gorecki P."/>
            <person name="Heitman J."/>
            <person name="Hesse C."/>
            <person name="Hori C."/>
            <person name="Igarashi K."/>
            <person name="Jurgens J.A."/>
            <person name="Kallen N."/>
            <person name="Kersten P."/>
            <person name="Kohler A."/>
            <person name="Kuees U."/>
            <person name="Kumar T.K.A."/>
            <person name="Kuo A."/>
            <person name="LaButti K."/>
            <person name="Larrondo L.F."/>
            <person name="Lindquist E."/>
            <person name="Ling A."/>
            <person name="Lombard V."/>
            <person name="Lucas S."/>
            <person name="Lundell T."/>
            <person name="Martin R."/>
            <person name="McLaughlin D.J."/>
            <person name="Morgenstern I."/>
            <person name="Morin E."/>
            <person name="Murat C."/>
            <person name="Nagy L.G."/>
            <person name="Nolan M."/>
            <person name="Ohm R.A."/>
            <person name="Patyshakuliyeva A."/>
            <person name="Rokas A."/>
            <person name="Ruiz-Duenas F.J."/>
            <person name="Sabat G."/>
            <person name="Salamov A."/>
            <person name="Samejima M."/>
            <person name="Schmutz J."/>
            <person name="Slot J.C."/>
            <person name="St John F."/>
            <person name="Stenlid J."/>
            <person name="Sun H."/>
            <person name="Sun S."/>
            <person name="Syed K."/>
            <person name="Tsang A."/>
            <person name="Wiebenga A."/>
            <person name="Young D."/>
            <person name="Pisabarro A."/>
            <person name="Eastwood D.C."/>
            <person name="Martin F."/>
            <person name="Cullen D."/>
            <person name="Grigoriev I.V."/>
            <person name="Hibbett D.S."/>
        </authorList>
    </citation>
    <scope>NUCLEOTIDE SEQUENCE [LARGE SCALE GENOMIC DNA]</scope>
    <source>
        <strain evidence="3 4">DJM-731 SS1</strain>
    </source>
</reference>
<dbReference type="RefSeq" id="XP_040624533.1">
    <property type="nucleotide sequence ID" value="XM_040771369.1"/>
</dbReference>
<keyword evidence="4" id="KW-1185">Reference proteome</keyword>
<gene>
    <name evidence="3" type="ORF">DACRYDRAFT_18596</name>
</gene>
<feature type="region of interest" description="Disordered" evidence="1">
    <location>
        <begin position="580"/>
        <end position="620"/>
    </location>
</feature>
<evidence type="ECO:0000313" key="3">
    <source>
        <dbReference type="EMBL" id="EJT97635.1"/>
    </source>
</evidence>
<organism evidence="3 4">
    <name type="scientific">Dacryopinax primogenitus (strain DJM 731)</name>
    <name type="common">Brown rot fungus</name>
    <dbReference type="NCBI Taxonomy" id="1858805"/>
    <lineage>
        <taxon>Eukaryota</taxon>
        <taxon>Fungi</taxon>
        <taxon>Dikarya</taxon>
        <taxon>Basidiomycota</taxon>
        <taxon>Agaricomycotina</taxon>
        <taxon>Dacrymycetes</taxon>
        <taxon>Dacrymycetales</taxon>
        <taxon>Dacrymycetaceae</taxon>
        <taxon>Dacryopinax</taxon>
    </lineage>
</organism>